<sequence length="482" mass="55542">RTEGTVRVEFNINNPILIDHNNEPPLVPYRIPIIGHTYSFLFDAENFLRKCRDKYGEPFSLFVFGSVITFTGVETSPEVLKNADVFDFPAAIDKIFPINQMLSRFKKFDQDDSNEYLSRVVYEQMSGKINLYTPRVQKELAFGIEKYFGNCEESKVFKNISSTLSLIIAKPVANVLLGEEAAQFEDIIESFSLAEKDLFKLALIPPFGWNPLSRHRDLFIKRFKSVVEERVRQRMELGEKYIQKEDLLDFYLSEPNYKTDVVDDQYVDDLFGQIYTIVFSSINTTSKALTFALFDYAGRPELWDEIYEEQLNIHNESNGNLSIEDVNKMVKLDCFIKESFRHSIDIAQLPHIMTDKSYTFNNGATIPKDREVYIYMRDTAFSKELFGETANEFQPKRHITSNSNGKIVHSQATKLHKSSLTFGGGKHACPGRFFAVSEIKIFFHMLILKYKIRTESGRIDPCRVISSLTLPPNSGLIFENHN</sequence>
<comment type="caution">
    <text evidence="13">The sequence shown here is derived from an EMBL/GenBank/DDBJ whole genome shotgun (WGS) entry which is preliminary data.</text>
</comment>
<keyword evidence="6 11" id="KW-0479">Metal-binding</keyword>
<dbReference type="Pfam" id="PF00067">
    <property type="entry name" value="p450"/>
    <property type="match status" value="1"/>
</dbReference>
<dbReference type="Gene3D" id="1.10.630.10">
    <property type="entry name" value="Cytochrome P450"/>
    <property type="match status" value="1"/>
</dbReference>
<keyword evidence="7" id="KW-1133">Transmembrane helix</keyword>
<dbReference type="GO" id="GO:0020037">
    <property type="term" value="F:heme binding"/>
    <property type="evidence" value="ECO:0007669"/>
    <property type="project" value="InterPro"/>
</dbReference>
<name>A0A9N9GYJ5_9GLOM</name>
<evidence type="ECO:0000256" key="6">
    <source>
        <dbReference type="ARBA" id="ARBA00022723"/>
    </source>
</evidence>
<evidence type="ECO:0000256" key="8">
    <source>
        <dbReference type="ARBA" id="ARBA00023004"/>
    </source>
</evidence>
<evidence type="ECO:0000313" key="14">
    <source>
        <dbReference type="Proteomes" id="UP000789759"/>
    </source>
</evidence>
<dbReference type="InterPro" id="IPR001128">
    <property type="entry name" value="Cyt_P450"/>
</dbReference>
<dbReference type="InterPro" id="IPR002403">
    <property type="entry name" value="Cyt_P450_E_grp-IV"/>
</dbReference>
<evidence type="ECO:0000256" key="10">
    <source>
        <dbReference type="ARBA" id="ARBA00023136"/>
    </source>
</evidence>
<organism evidence="13 14">
    <name type="scientific">Cetraspora pellucida</name>
    <dbReference type="NCBI Taxonomy" id="1433469"/>
    <lineage>
        <taxon>Eukaryota</taxon>
        <taxon>Fungi</taxon>
        <taxon>Fungi incertae sedis</taxon>
        <taxon>Mucoromycota</taxon>
        <taxon>Glomeromycotina</taxon>
        <taxon>Glomeromycetes</taxon>
        <taxon>Diversisporales</taxon>
        <taxon>Gigasporaceae</taxon>
        <taxon>Cetraspora</taxon>
    </lineage>
</organism>
<dbReference type="PROSITE" id="PS00086">
    <property type="entry name" value="CYTOCHROME_P450"/>
    <property type="match status" value="1"/>
</dbReference>
<keyword evidence="4 11" id="KW-0349">Heme</keyword>
<dbReference type="EMBL" id="CAJVQA010006367">
    <property type="protein sequence ID" value="CAG8639213.1"/>
    <property type="molecule type" value="Genomic_DNA"/>
</dbReference>
<feature type="binding site" description="axial binding residue" evidence="11">
    <location>
        <position position="429"/>
    </location>
    <ligand>
        <name>heme</name>
        <dbReference type="ChEBI" id="CHEBI:30413"/>
    </ligand>
    <ligandPart>
        <name>Fe</name>
        <dbReference type="ChEBI" id="CHEBI:18248"/>
    </ligandPart>
</feature>
<dbReference type="AlphaFoldDB" id="A0A9N9GYJ5"/>
<feature type="non-terminal residue" evidence="13">
    <location>
        <position position="1"/>
    </location>
</feature>
<comment type="similarity">
    <text evidence="3 12">Belongs to the cytochrome P450 family.</text>
</comment>
<protein>
    <submittedName>
        <fullName evidence="13">9759_t:CDS:1</fullName>
    </submittedName>
</protein>
<dbReference type="GO" id="GO:0005506">
    <property type="term" value="F:iron ion binding"/>
    <property type="evidence" value="ECO:0007669"/>
    <property type="project" value="InterPro"/>
</dbReference>
<accession>A0A9N9GYJ5</accession>
<dbReference type="PRINTS" id="PR00465">
    <property type="entry name" value="EP450IV"/>
</dbReference>
<evidence type="ECO:0000256" key="9">
    <source>
        <dbReference type="ARBA" id="ARBA00023033"/>
    </source>
</evidence>
<evidence type="ECO:0000256" key="5">
    <source>
        <dbReference type="ARBA" id="ARBA00022692"/>
    </source>
</evidence>
<evidence type="ECO:0000313" key="13">
    <source>
        <dbReference type="EMBL" id="CAG8639213.1"/>
    </source>
</evidence>
<keyword evidence="8 11" id="KW-0408">Iron</keyword>
<dbReference type="GO" id="GO:0016020">
    <property type="term" value="C:membrane"/>
    <property type="evidence" value="ECO:0007669"/>
    <property type="project" value="UniProtKB-SubCell"/>
</dbReference>
<dbReference type="Proteomes" id="UP000789759">
    <property type="component" value="Unassembled WGS sequence"/>
</dbReference>
<dbReference type="GO" id="GO:0004497">
    <property type="term" value="F:monooxygenase activity"/>
    <property type="evidence" value="ECO:0007669"/>
    <property type="project" value="UniProtKB-KW"/>
</dbReference>
<dbReference type="SUPFAM" id="SSF48264">
    <property type="entry name" value="Cytochrome P450"/>
    <property type="match status" value="1"/>
</dbReference>
<keyword evidence="10" id="KW-0472">Membrane</keyword>
<evidence type="ECO:0000256" key="11">
    <source>
        <dbReference type="PIRSR" id="PIRSR602403-1"/>
    </source>
</evidence>
<dbReference type="PANTHER" id="PTHR46206">
    <property type="entry name" value="CYTOCHROME P450"/>
    <property type="match status" value="1"/>
</dbReference>
<proteinExistence type="inferred from homology"/>
<dbReference type="GO" id="GO:0016705">
    <property type="term" value="F:oxidoreductase activity, acting on paired donors, with incorporation or reduction of molecular oxygen"/>
    <property type="evidence" value="ECO:0007669"/>
    <property type="project" value="InterPro"/>
</dbReference>
<comment type="subcellular location">
    <subcellularLocation>
        <location evidence="2">Membrane</location>
    </subcellularLocation>
</comment>
<dbReference type="InterPro" id="IPR036396">
    <property type="entry name" value="Cyt_P450_sf"/>
</dbReference>
<evidence type="ECO:0000256" key="4">
    <source>
        <dbReference type="ARBA" id="ARBA00022617"/>
    </source>
</evidence>
<dbReference type="InterPro" id="IPR017972">
    <property type="entry name" value="Cyt_P450_CS"/>
</dbReference>
<dbReference type="PANTHER" id="PTHR46206:SF5">
    <property type="entry name" value="P450, PUTATIVE (EUROFUNG)-RELATED"/>
    <property type="match status" value="1"/>
</dbReference>
<gene>
    <name evidence="13" type="ORF">CPELLU_LOCUS8770</name>
</gene>
<evidence type="ECO:0000256" key="1">
    <source>
        <dbReference type="ARBA" id="ARBA00001971"/>
    </source>
</evidence>
<keyword evidence="9 12" id="KW-0503">Monooxygenase</keyword>
<keyword evidence="12" id="KW-0560">Oxidoreductase</keyword>
<evidence type="ECO:0000256" key="12">
    <source>
        <dbReference type="RuleBase" id="RU000461"/>
    </source>
</evidence>
<reference evidence="13" key="1">
    <citation type="submission" date="2021-06" db="EMBL/GenBank/DDBJ databases">
        <authorList>
            <person name="Kallberg Y."/>
            <person name="Tangrot J."/>
            <person name="Rosling A."/>
        </authorList>
    </citation>
    <scope>NUCLEOTIDE SEQUENCE</scope>
    <source>
        <strain evidence="13">FL966</strain>
    </source>
</reference>
<keyword evidence="5" id="KW-0812">Transmembrane</keyword>
<evidence type="ECO:0000256" key="3">
    <source>
        <dbReference type="ARBA" id="ARBA00010617"/>
    </source>
</evidence>
<dbReference type="OrthoDB" id="1844152at2759"/>
<keyword evidence="14" id="KW-1185">Reference proteome</keyword>
<comment type="cofactor">
    <cofactor evidence="1 11">
        <name>heme</name>
        <dbReference type="ChEBI" id="CHEBI:30413"/>
    </cofactor>
</comment>
<evidence type="ECO:0000256" key="2">
    <source>
        <dbReference type="ARBA" id="ARBA00004370"/>
    </source>
</evidence>
<evidence type="ECO:0000256" key="7">
    <source>
        <dbReference type="ARBA" id="ARBA00022989"/>
    </source>
</evidence>